<dbReference type="Proteomes" id="UP001371305">
    <property type="component" value="Unassembled WGS sequence"/>
</dbReference>
<dbReference type="RefSeq" id="WP_341405212.1">
    <property type="nucleotide sequence ID" value="NZ_JBBUKT010000005.1"/>
</dbReference>
<sequence>MPYSPFTRFLGCVLVVLAALALLWPDDRTLQWAAYGTGAVAILLMVFTWSAVRNSPPLDDQAFHQCLPEGVSRAFFRTVWIHLLVLAGVAVVVLVYCGVWNFSWRAASYGVAMLTLPVWALMSAMGVASSASSSRQAWKSAAWFAIFAMPLFSWGLLYVLNDGVEKYVPEEVYFPPVRTLVLTGATLYPLVWWLVAARKRRRLGLVLGGATGALLPWLWIYGDFAKVPVEEKKPGAEEVVFLSDGPRPLLADGRITVTRKPFQERAERWIPMEDLVEVKGMAEGEQVGVMLSIGEESSKERERLYTWEVRDETRAKERGVRYVEAIALNRGGKVVWGAGPRNEGIRAQLPPVETFEYWDGRLNQAFPQPVIANPAVADFQPASKDEERRPFSYRYVTAEAFRTKPWSAWVSTRSAWKLLVSCAVSEGASVRLEHGGRLEVVPLSVMADAGPRWPAQAKSPSPAGSNHGIELRCSYEDLWVADGPWFGKDTVQTWSGMDVLMVIIDETGKHAYLSDELDFGGDGKLLLGRYDRRIFDAGAGDTPESLQRIEMVRKGRVYVFASQWGAYPEMMKVSGS</sequence>
<keyword evidence="1" id="KW-0472">Membrane</keyword>
<feature type="transmembrane region" description="Helical" evidence="1">
    <location>
        <begin position="140"/>
        <end position="160"/>
    </location>
</feature>
<accession>A0ABU9AX18</accession>
<dbReference type="EMBL" id="JBBUKT010000005">
    <property type="protein sequence ID" value="MEK7951587.1"/>
    <property type="molecule type" value="Genomic_DNA"/>
</dbReference>
<feature type="transmembrane region" description="Helical" evidence="1">
    <location>
        <begin position="35"/>
        <end position="52"/>
    </location>
</feature>
<keyword evidence="1" id="KW-1133">Transmembrane helix</keyword>
<evidence type="ECO:0000313" key="2">
    <source>
        <dbReference type="EMBL" id="MEK7951587.1"/>
    </source>
</evidence>
<gene>
    <name evidence="2" type="ORF">WKV53_13810</name>
</gene>
<feature type="transmembrane region" description="Helical" evidence="1">
    <location>
        <begin position="180"/>
        <end position="196"/>
    </location>
</feature>
<evidence type="ECO:0000313" key="3">
    <source>
        <dbReference type="Proteomes" id="UP001371305"/>
    </source>
</evidence>
<proteinExistence type="predicted"/>
<organism evidence="2 3">
    <name type="scientific">Luteolibacter soli</name>
    <dbReference type="NCBI Taxonomy" id="3135280"/>
    <lineage>
        <taxon>Bacteria</taxon>
        <taxon>Pseudomonadati</taxon>
        <taxon>Verrucomicrobiota</taxon>
        <taxon>Verrucomicrobiia</taxon>
        <taxon>Verrucomicrobiales</taxon>
        <taxon>Verrucomicrobiaceae</taxon>
        <taxon>Luteolibacter</taxon>
    </lineage>
</organism>
<comment type="caution">
    <text evidence="2">The sequence shown here is derived from an EMBL/GenBank/DDBJ whole genome shotgun (WGS) entry which is preliminary data.</text>
</comment>
<feature type="transmembrane region" description="Helical" evidence="1">
    <location>
        <begin position="203"/>
        <end position="222"/>
    </location>
</feature>
<evidence type="ECO:0000256" key="1">
    <source>
        <dbReference type="SAM" id="Phobius"/>
    </source>
</evidence>
<feature type="transmembrane region" description="Helical" evidence="1">
    <location>
        <begin position="108"/>
        <end position="128"/>
    </location>
</feature>
<feature type="transmembrane region" description="Helical" evidence="1">
    <location>
        <begin position="79"/>
        <end position="102"/>
    </location>
</feature>
<name>A0ABU9AX18_9BACT</name>
<keyword evidence="3" id="KW-1185">Reference proteome</keyword>
<reference evidence="2 3" key="1">
    <citation type="submission" date="2024-04" db="EMBL/GenBank/DDBJ databases">
        <title>Luteolibacter sp. isolated from soil.</title>
        <authorList>
            <person name="An J."/>
        </authorList>
    </citation>
    <scope>NUCLEOTIDE SEQUENCE [LARGE SCALE GENOMIC DNA]</scope>
    <source>
        <strain evidence="2 3">Y139</strain>
    </source>
</reference>
<protein>
    <submittedName>
        <fullName evidence="2">Uncharacterized protein</fullName>
    </submittedName>
</protein>
<keyword evidence="1" id="KW-0812">Transmembrane</keyword>